<dbReference type="InterPro" id="IPR036291">
    <property type="entry name" value="NAD(P)-bd_dom_sf"/>
</dbReference>
<evidence type="ECO:0000256" key="1">
    <source>
        <dbReference type="ARBA" id="ARBA00004871"/>
    </source>
</evidence>
<keyword evidence="6" id="KW-1185">Reference proteome</keyword>
<evidence type="ECO:0000313" key="6">
    <source>
        <dbReference type="Proteomes" id="UP000703674"/>
    </source>
</evidence>
<dbReference type="PANTHER" id="PTHR21089:SF1">
    <property type="entry name" value="BIFUNCTIONAL 3-DEHYDROQUINATE DEHYDRATASE_SHIKIMATE DEHYDROGENASE, CHLOROPLASTIC"/>
    <property type="match status" value="1"/>
</dbReference>
<comment type="pathway">
    <text evidence="1">Metabolic intermediate biosynthesis; chorismate biosynthesis; chorismate from D-erythrose 4-phosphate and phosphoenolpyruvate: step 4/7.</text>
</comment>
<dbReference type="CDD" id="cd01065">
    <property type="entry name" value="NAD_bind_Shikimate_DH"/>
    <property type="match status" value="1"/>
</dbReference>
<organism evidence="5 6">
    <name type="scientific">Salinimicrobium oceani</name>
    <dbReference type="NCBI Taxonomy" id="2722702"/>
    <lineage>
        <taxon>Bacteria</taxon>
        <taxon>Pseudomonadati</taxon>
        <taxon>Bacteroidota</taxon>
        <taxon>Flavobacteriia</taxon>
        <taxon>Flavobacteriales</taxon>
        <taxon>Flavobacteriaceae</taxon>
        <taxon>Salinimicrobium</taxon>
    </lineage>
</organism>
<dbReference type="Pfam" id="PF08501">
    <property type="entry name" value="Shikimate_dh_N"/>
    <property type="match status" value="1"/>
</dbReference>
<name>A0ABX1CTL9_9FLAO</name>
<dbReference type="Gene3D" id="3.40.50.10860">
    <property type="entry name" value="Leucine Dehydrogenase, chain A, domain 1"/>
    <property type="match status" value="1"/>
</dbReference>
<dbReference type="Gene3D" id="3.40.50.720">
    <property type="entry name" value="NAD(P)-binding Rossmann-like Domain"/>
    <property type="match status" value="1"/>
</dbReference>
<reference evidence="5 6" key="1">
    <citation type="submission" date="2020-03" db="EMBL/GenBank/DDBJ databases">
        <title>Salinimicrobium sp. nov, isolated from SCS.</title>
        <authorList>
            <person name="Cao W.R."/>
        </authorList>
    </citation>
    <scope>NUCLEOTIDE SEQUENCE [LARGE SCALE GENOMIC DNA]</scope>
    <source>
        <strain evidence="6">J15B91</strain>
    </source>
</reference>
<evidence type="ECO:0000256" key="2">
    <source>
        <dbReference type="ARBA" id="ARBA00023002"/>
    </source>
</evidence>
<evidence type="ECO:0000259" key="4">
    <source>
        <dbReference type="Pfam" id="PF08501"/>
    </source>
</evidence>
<dbReference type="InterPro" id="IPR013708">
    <property type="entry name" value="Shikimate_DH-bd_N"/>
</dbReference>
<keyword evidence="3" id="KW-0028">Amino-acid biosynthesis</keyword>
<dbReference type="InterPro" id="IPR022893">
    <property type="entry name" value="Shikimate_DH_fam"/>
</dbReference>
<comment type="caution">
    <text evidence="5">The sequence shown here is derived from an EMBL/GenBank/DDBJ whole genome shotgun (WGS) entry which is preliminary data.</text>
</comment>
<dbReference type="SUPFAM" id="SSF53223">
    <property type="entry name" value="Aminoacid dehydrogenase-like, N-terminal domain"/>
    <property type="match status" value="1"/>
</dbReference>
<evidence type="ECO:0000313" key="5">
    <source>
        <dbReference type="EMBL" id="NJW51634.1"/>
    </source>
</evidence>
<keyword evidence="3" id="KW-0057">Aromatic amino acid biosynthesis</keyword>
<protein>
    <submittedName>
        <fullName evidence="5">Shikimate dehydrogenase</fullName>
    </submittedName>
</protein>
<keyword evidence="2" id="KW-0560">Oxidoreductase</keyword>
<dbReference type="InterPro" id="IPR046346">
    <property type="entry name" value="Aminoacid_DH-like_N_sf"/>
</dbReference>
<gene>
    <name evidence="5" type="ORF">HC175_01730</name>
</gene>
<dbReference type="SUPFAM" id="SSF51735">
    <property type="entry name" value="NAD(P)-binding Rossmann-fold domains"/>
    <property type="match status" value="1"/>
</dbReference>
<proteinExistence type="predicted"/>
<dbReference type="EMBL" id="JAAVJR010000001">
    <property type="protein sequence ID" value="NJW51634.1"/>
    <property type="molecule type" value="Genomic_DNA"/>
</dbReference>
<dbReference type="Proteomes" id="UP000703674">
    <property type="component" value="Unassembled WGS sequence"/>
</dbReference>
<evidence type="ECO:0000256" key="3">
    <source>
        <dbReference type="ARBA" id="ARBA00023141"/>
    </source>
</evidence>
<dbReference type="RefSeq" id="WP_168136787.1">
    <property type="nucleotide sequence ID" value="NZ_JAAVJR010000001.1"/>
</dbReference>
<feature type="domain" description="Shikimate dehydrogenase substrate binding N-terminal" evidence="4">
    <location>
        <begin position="6"/>
        <end position="87"/>
    </location>
</feature>
<sequence length="244" mass="27312">MSRFGLIGKNISYSFSRKYFSEKFAAEGIAATYENFDLQHIAQFPEILQKYDDLAGFNVTIPYKEAIMPFLDRLDTTAQEIGAVNTIKLEKNGSLTGHNTDYFGFLKALEPELEKQHQKALILGTGGASKAVIYALKVLGIEPQLVSRTGSKNAILYTQLSEEIIEQHKLIINTTPLGTFPQVEECPAIPTRYLGNEHLVFDLIYNPSQTKLLQLAAAKGAKVQNGQNMLELQAQKAWQIWNEE</sequence>
<dbReference type="PANTHER" id="PTHR21089">
    <property type="entry name" value="SHIKIMATE DEHYDROGENASE"/>
    <property type="match status" value="1"/>
</dbReference>
<accession>A0ABX1CTL9</accession>